<reference evidence="1" key="1">
    <citation type="submission" date="2022-01" db="EMBL/GenBank/DDBJ databases">
        <title>Novel species in genus Dyadobacter.</title>
        <authorList>
            <person name="Ma C."/>
        </authorList>
    </citation>
    <scope>NUCLEOTIDE SEQUENCE</scope>
    <source>
        <strain evidence="1">CY357</strain>
    </source>
</reference>
<dbReference type="SUPFAM" id="SSF55144">
    <property type="entry name" value="LigT-like"/>
    <property type="match status" value="1"/>
</dbReference>
<dbReference type="RefSeq" id="WP_235177396.1">
    <property type="nucleotide sequence ID" value="NZ_JAKFFV010000004.1"/>
</dbReference>
<evidence type="ECO:0000313" key="1">
    <source>
        <dbReference type="EMBL" id="MCF2498238.1"/>
    </source>
</evidence>
<dbReference type="Proteomes" id="UP001139411">
    <property type="component" value="Unassembled WGS sequence"/>
</dbReference>
<accession>A0A9X1QAG5</accession>
<dbReference type="InterPro" id="IPR009097">
    <property type="entry name" value="Cyclic_Pdiesterase"/>
</dbReference>
<dbReference type="Pfam" id="PF13563">
    <property type="entry name" value="2_5_RNA_ligase2"/>
    <property type="match status" value="1"/>
</dbReference>
<dbReference type="AlphaFoldDB" id="A0A9X1QAG5"/>
<keyword evidence="1" id="KW-0436">Ligase</keyword>
<protein>
    <submittedName>
        <fullName evidence="1">2'-5' RNA ligase family protein</fullName>
    </submittedName>
</protein>
<dbReference type="GO" id="GO:0016874">
    <property type="term" value="F:ligase activity"/>
    <property type="evidence" value="ECO:0007669"/>
    <property type="project" value="UniProtKB-KW"/>
</dbReference>
<gene>
    <name evidence="1" type="ORF">L0661_07975</name>
</gene>
<dbReference type="EMBL" id="JAKFFV010000004">
    <property type="protein sequence ID" value="MCF2498238.1"/>
    <property type="molecule type" value="Genomic_DNA"/>
</dbReference>
<organism evidence="1 2">
    <name type="scientific">Dyadobacter chenhuakuii</name>
    <dbReference type="NCBI Taxonomy" id="2909339"/>
    <lineage>
        <taxon>Bacteria</taxon>
        <taxon>Pseudomonadati</taxon>
        <taxon>Bacteroidota</taxon>
        <taxon>Cytophagia</taxon>
        <taxon>Cytophagales</taxon>
        <taxon>Spirosomataceae</taxon>
        <taxon>Dyadobacter</taxon>
    </lineage>
</organism>
<proteinExistence type="predicted"/>
<name>A0A9X1QAG5_9BACT</name>
<dbReference type="Gene3D" id="3.90.1140.10">
    <property type="entry name" value="Cyclic phosphodiesterase"/>
    <property type="match status" value="1"/>
</dbReference>
<evidence type="ECO:0000313" key="2">
    <source>
        <dbReference type="Proteomes" id="UP001139411"/>
    </source>
</evidence>
<comment type="caution">
    <text evidence="1">The sequence shown here is derived from an EMBL/GenBank/DDBJ whole genome shotgun (WGS) entry which is preliminary data.</text>
</comment>
<sequence length="205" mass="23676">MMKQKTFSVYTLAINPDERIIRLVKTLKTRLKTHLGRSYGSVNSLAHITLIVFVASEDDYQMILAEFKRVLAGLAPLEIELSGFGDFSDRPECTFYIKPGDESVQQIAGYCKSIGANFNKLLRQRCTDRWDTIGRKKPHLTIARELTLGELKASYEFFSGTFTEQFTCNSFVMRKYNEEKRQYEIMDAIPLLGHEYMVGQQMRLF</sequence>